<gene>
    <name evidence="1" type="ORF">LCGC14_1897190</name>
</gene>
<sequence>MIIRFWEQGFFIDEKTPHVIQVLKYFRITNPETAQIGICDNILMEEIFKDSLSPEVNGKYIQNSFYWKIQTIFKHSEFIETLFIYRTMK</sequence>
<name>A0A0F9IVR7_9ZZZZ</name>
<dbReference type="AlphaFoldDB" id="A0A0F9IVR7"/>
<accession>A0A0F9IVR7</accession>
<reference evidence="1" key="1">
    <citation type="journal article" date="2015" name="Nature">
        <title>Complex archaea that bridge the gap between prokaryotes and eukaryotes.</title>
        <authorList>
            <person name="Spang A."/>
            <person name="Saw J.H."/>
            <person name="Jorgensen S.L."/>
            <person name="Zaremba-Niedzwiedzka K."/>
            <person name="Martijn J."/>
            <person name="Lind A.E."/>
            <person name="van Eijk R."/>
            <person name="Schleper C."/>
            <person name="Guy L."/>
            <person name="Ettema T.J."/>
        </authorList>
    </citation>
    <scope>NUCLEOTIDE SEQUENCE</scope>
</reference>
<proteinExistence type="predicted"/>
<evidence type="ECO:0000313" key="1">
    <source>
        <dbReference type="EMBL" id="KKL91192.1"/>
    </source>
</evidence>
<dbReference type="EMBL" id="LAZR01019797">
    <property type="protein sequence ID" value="KKL91192.1"/>
    <property type="molecule type" value="Genomic_DNA"/>
</dbReference>
<organism evidence="1">
    <name type="scientific">marine sediment metagenome</name>
    <dbReference type="NCBI Taxonomy" id="412755"/>
    <lineage>
        <taxon>unclassified sequences</taxon>
        <taxon>metagenomes</taxon>
        <taxon>ecological metagenomes</taxon>
    </lineage>
</organism>
<comment type="caution">
    <text evidence="1">The sequence shown here is derived from an EMBL/GenBank/DDBJ whole genome shotgun (WGS) entry which is preliminary data.</text>
</comment>
<protein>
    <submittedName>
        <fullName evidence="1">Uncharacterized protein</fullName>
    </submittedName>
</protein>